<comment type="caution">
    <text evidence="3">The sequence shown here is derived from an EMBL/GenBank/DDBJ whole genome shotgun (WGS) entry which is preliminary data.</text>
</comment>
<sequence>MSAPTLHDLKFVRDALDIQLPDSWVIPTSKSDDVIWNIVLAYINSFPLSDENELTRRIKCLIEDQEVNQNIIISIEMCNPFLDRDSCFSDKEMSNVVTKFKKRVEDYINNGERLFRAPAKYFRYLEASSKLLSCNIVFISLKDRIATVFPAQTSPNPGTNDKKHISILGELNSMRIDGSRQDQFSFCIPKEIGLEKKRQALTEILKRTRMFDNKGSVIQKVNRLPDITENFLISLLKNDLGEIITFIYKSPYVLSNLADAGFETDPRTKDNTGKSAFFHALKTEESQLVFLLYDHAANACSQTDASSISENLLCIKEYLKLLGNDLESEEMSEKSRRLFRDSCRFNEFQIEICESINKIRRKYSKTNVVNHEVSLRKEILLAILKTYETYFHYTNGEAEPSVDADDNISRFKEFYKRREYFDKLDFTLAVMLFDHLFLLKERLTLPDNAYLDVESNFFLFIFFRKYIEQYEKQKRFYSVSRWITFQERLSLQRQMCNFKKILEGTELSDDNIVKPGKDYQDKNVSTLIGLPEFFGQFLISRMQHYFNATTGLTVKDLKSVLVIERCLQVMGECCKRHDFNSVQKILTLSLSKKFSEHLYLIRHELSHITPEKILYRYELEKDKKLFEEIQKELVKIIKLLIPLNSASKYQQNLFLLLHSVEPICKFWRRSILEVHENQLKAKLPSQEIEESEQSIPTYTYCCQNSWKRYLEDIHSFLLKEIYYLNYKGNILHENTASGYKLIVKKIISAIEEVLKVAIPEKTVEIDSHFWCLENILTYIATDKKLAECRKKLKLIQKDRTEAERDRVRDHLSSKPENSSQQAVNSNDPFIKFGVLLENNNKKGNDINDNGFSHNKTGSLVTNQVDNEINRENSGNSILRNICDDCMLLKMIDTLELEEVAALRENGDDSETINLTKKNDLFFEEASAFSDDSLRPLHDCLVNGEVDIRKEIKDTKRKHSIEDARTYLDDYKRIARTIFHEVPDDSNEDLHLKISENYFLILEGKNFLKKEEKELILGSVSEKFRNIDDVKQKIRDILDRNIEFTEELNSFLSLLKLKDQEIRDIKKEIEDYRVTEDTLRIVNSASGYFLYLKEVMESKKLDESEYKLLCDKLELSDDAKNILFKLVPKQEGNKLEFLRNRINKLKNILIEENNAIQQLWKRATTPRRKMHVKEKLVQLYLKDFEIQASVETLLFHCMTISRNKELKKLWKKTTNLFNGINLRNILAHGHPLLESLGTLLNPFDLPSELVGKMLQLISDEYIIDCMLQIIEQSGTDLDGFRKIMNDKENEKFRNLRKQISKCDRWESYAVLIPVYPKKKCSKSFFYH</sequence>
<organism evidence="3 4">
    <name type="scientific">Araneus ventricosus</name>
    <name type="common">Orbweaver spider</name>
    <name type="synonym">Epeira ventricosa</name>
    <dbReference type="NCBI Taxonomy" id="182803"/>
    <lineage>
        <taxon>Eukaryota</taxon>
        <taxon>Metazoa</taxon>
        <taxon>Ecdysozoa</taxon>
        <taxon>Arthropoda</taxon>
        <taxon>Chelicerata</taxon>
        <taxon>Arachnida</taxon>
        <taxon>Araneae</taxon>
        <taxon>Araneomorphae</taxon>
        <taxon>Entelegynae</taxon>
        <taxon>Araneoidea</taxon>
        <taxon>Araneidae</taxon>
        <taxon>Araneus</taxon>
    </lineage>
</organism>
<accession>A0A4Y2EVJ0</accession>
<proteinExistence type="predicted"/>
<protein>
    <submittedName>
        <fullName evidence="3">Uncharacterized protein</fullName>
    </submittedName>
</protein>
<feature type="region of interest" description="Disordered" evidence="2">
    <location>
        <begin position="804"/>
        <end position="824"/>
    </location>
</feature>
<gene>
    <name evidence="3" type="ORF">AVEN_74236_1</name>
</gene>
<evidence type="ECO:0000313" key="4">
    <source>
        <dbReference type="Proteomes" id="UP000499080"/>
    </source>
</evidence>
<keyword evidence="1" id="KW-0175">Coiled coil</keyword>
<keyword evidence="4" id="KW-1185">Reference proteome</keyword>
<dbReference type="OrthoDB" id="6429498at2759"/>
<feature type="compositionally biased region" description="Polar residues" evidence="2">
    <location>
        <begin position="814"/>
        <end position="824"/>
    </location>
</feature>
<dbReference type="Proteomes" id="UP000499080">
    <property type="component" value="Unassembled WGS sequence"/>
</dbReference>
<evidence type="ECO:0000256" key="1">
    <source>
        <dbReference type="SAM" id="Coils"/>
    </source>
</evidence>
<evidence type="ECO:0000313" key="3">
    <source>
        <dbReference type="EMBL" id="GBM31934.1"/>
    </source>
</evidence>
<feature type="coiled-coil region" evidence="1">
    <location>
        <begin position="1026"/>
        <end position="1074"/>
    </location>
</feature>
<feature type="compositionally biased region" description="Basic and acidic residues" evidence="2">
    <location>
        <begin position="804"/>
        <end position="813"/>
    </location>
</feature>
<name>A0A4Y2EVJ0_ARAVE</name>
<dbReference type="EMBL" id="BGPR01000694">
    <property type="protein sequence ID" value="GBM31934.1"/>
    <property type="molecule type" value="Genomic_DNA"/>
</dbReference>
<reference evidence="3 4" key="1">
    <citation type="journal article" date="2019" name="Sci. Rep.">
        <title>Orb-weaving spider Araneus ventricosus genome elucidates the spidroin gene catalogue.</title>
        <authorList>
            <person name="Kono N."/>
            <person name="Nakamura H."/>
            <person name="Ohtoshi R."/>
            <person name="Moran D.A.P."/>
            <person name="Shinohara A."/>
            <person name="Yoshida Y."/>
            <person name="Fujiwara M."/>
            <person name="Mori M."/>
            <person name="Tomita M."/>
            <person name="Arakawa K."/>
        </authorList>
    </citation>
    <scope>NUCLEOTIDE SEQUENCE [LARGE SCALE GENOMIC DNA]</scope>
</reference>
<evidence type="ECO:0000256" key="2">
    <source>
        <dbReference type="SAM" id="MobiDB-lite"/>
    </source>
</evidence>